<dbReference type="Proteomes" id="UP001341840">
    <property type="component" value="Unassembled WGS sequence"/>
</dbReference>
<dbReference type="EMBL" id="JASCZI010211486">
    <property type="protein sequence ID" value="MED6192895.1"/>
    <property type="molecule type" value="Genomic_DNA"/>
</dbReference>
<comment type="caution">
    <text evidence="2">The sequence shown here is derived from an EMBL/GenBank/DDBJ whole genome shotgun (WGS) entry which is preliminary data.</text>
</comment>
<feature type="region of interest" description="Disordered" evidence="1">
    <location>
        <begin position="53"/>
        <end position="121"/>
    </location>
</feature>
<feature type="region of interest" description="Disordered" evidence="1">
    <location>
        <begin position="145"/>
        <end position="164"/>
    </location>
</feature>
<protein>
    <submittedName>
        <fullName evidence="2">Uncharacterized protein</fullName>
    </submittedName>
</protein>
<proteinExistence type="predicted"/>
<keyword evidence="3" id="KW-1185">Reference proteome</keyword>
<feature type="compositionally biased region" description="Polar residues" evidence="1">
    <location>
        <begin position="62"/>
        <end position="72"/>
    </location>
</feature>
<evidence type="ECO:0000256" key="1">
    <source>
        <dbReference type="SAM" id="MobiDB-lite"/>
    </source>
</evidence>
<evidence type="ECO:0000313" key="2">
    <source>
        <dbReference type="EMBL" id="MED6192895.1"/>
    </source>
</evidence>
<sequence>MVAMHTREGNGAFNYNDGSITTRAGVSPLPASLFVKFKNKLRLAAATNLKEPRADQLRPLSPLQSQTDQPSDAWTKLLPAQLQPSSPPLSLSKNAADETTNARPASLGFSSAPPPPSYHVADEKMKVTPATGLTAASLSTSLNESPFKLRHPSFSSSRLQGVLG</sequence>
<name>A0ABU6X6T0_9FABA</name>
<gene>
    <name evidence="2" type="ORF">PIB30_014230</name>
</gene>
<feature type="compositionally biased region" description="Low complexity" evidence="1">
    <location>
        <begin position="77"/>
        <end position="92"/>
    </location>
</feature>
<accession>A0ABU6X6T0</accession>
<feature type="compositionally biased region" description="Polar residues" evidence="1">
    <location>
        <begin position="153"/>
        <end position="164"/>
    </location>
</feature>
<reference evidence="2 3" key="1">
    <citation type="journal article" date="2023" name="Plants (Basel)">
        <title>Bridging the Gap: Combining Genomics and Transcriptomics Approaches to Understand Stylosanthes scabra, an Orphan Legume from the Brazilian Caatinga.</title>
        <authorList>
            <person name="Ferreira-Neto J.R.C."/>
            <person name="da Silva M.D."/>
            <person name="Binneck E."/>
            <person name="de Melo N.F."/>
            <person name="da Silva R.H."/>
            <person name="de Melo A.L.T.M."/>
            <person name="Pandolfi V."/>
            <person name="Bustamante F.O."/>
            <person name="Brasileiro-Vidal A.C."/>
            <person name="Benko-Iseppon A.M."/>
        </authorList>
    </citation>
    <scope>NUCLEOTIDE SEQUENCE [LARGE SCALE GENOMIC DNA]</scope>
    <source>
        <tissue evidence="2">Leaves</tissue>
    </source>
</reference>
<organism evidence="2 3">
    <name type="scientific">Stylosanthes scabra</name>
    <dbReference type="NCBI Taxonomy" id="79078"/>
    <lineage>
        <taxon>Eukaryota</taxon>
        <taxon>Viridiplantae</taxon>
        <taxon>Streptophyta</taxon>
        <taxon>Embryophyta</taxon>
        <taxon>Tracheophyta</taxon>
        <taxon>Spermatophyta</taxon>
        <taxon>Magnoliopsida</taxon>
        <taxon>eudicotyledons</taxon>
        <taxon>Gunneridae</taxon>
        <taxon>Pentapetalae</taxon>
        <taxon>rosids</taxon>
        <taxon>fabids</taxon>
        <taxon>Fabales</taxon>
        <taxon>Fabaceae</taxon>
        <taxon>Papilionoideae</taxon>
        <taxon>50 kb inversion clade</taxon>
        <taxon>dalbergioids sensu lato</taxon>
        <taxon>Dalbergieae</taxon>
        <taxon>Pterocarpus clade</taxon>
        <taxon>Stylosanthes</taxon>
    </lineage>
</organism>
<evidence type="ECO:0000313" key="3">
    <source>
        <dbReference type="Proteomes" id="UP001341840"/>
    </source>
</evidence>